<keyword evidence="2" id="KW-1185">Reference proteome</keyword>
<evidence type="ECO:0000313" key="1">
    <source>
        <dbReference type="EMBL" id="EQC27851.1"/>
    </source>
</evidence>
<accession>T0Q019</accession>
<organism evidence="1 2">
    <name type="scientific">Saprolegnia diclina (strain VS20)</name>
    <dbReference type="NCBI Taxonomy" id="1156394"/>
    <lineage>
        <taxon>Eukaryota</taxon>
        <taxon>Sar</taxon>
        <taxon>Stramenopiles</taxon>
        <taxon>Oomycota</taxon>
        <taxon>Saprolegniomycetes</taxon>
        <taxon>Saprolegniales</taxon>
        <taxon>Saprolegniaceae</taxon>
        <taxon>Saprolegnia</taxon>
    </lineage>
</organism>
<dbReference type="AlphaFoldDB" id="T0Q019"/>
<name>T0Q019_SAPDV</name>
<dbReference type="eggNOG" id="ENOG502SZF1">
    <property type="taxonomic scope" value="Eukaryota"/>
</dbReference>
<dbReference type="InParanoid" id="T0Q019"/>
<dbReference type="GeneID" id="19955159"/>
<dbReference type="OrthoDB" id="78604at2759"/>
<gene>
    <name evidence="1" type="ORF">SDRG_14432</name>
</gene>
<dbReference type="RefSeq" id="XP_008618781.1">
    <property type="nucleotide sequence ID" value="XM_008620559.1"/>
</dbReference>
<protein>
    <submittedName>
        <fullName evidence="1">Uncharacterized protein</fullName>
    </submittedName>
</protein>
<proteinExistence type="predicted"/>
<evidence type="ECO:0000313" key="2">
    <source>
        <dbReference type="Proteomes" id="UP000030762"/>
    </source>
</evidence>
<dbReference type="VEuPathDB" id="FungiDB:SDRG_14432"/>
<dbReference type="EMBL" id="JH767202">
    <property type="protein sequence ID" value="EQC27851.1"/>
    <property type="molecule type" value="Genomic_DNA"/>
</dbReference>
<reference evidence="1 2" key="1">
    <citation type="submission" date="2012-04" db="EMBL/GenBank/DDBJ databases">
        <title>The Genome Sequence of Saprolegnia declina VS20.</title>
        <authorList>
            <consortium name="The Broad Institute Genome Sequencing Platform"/>
            <person name="Russ C."/>
            <person name="Nusbaum C."/>
            <person name="Tyler B."/>
            <person name="van West P."/>
            <person name="Dieguez-Uribeondo J."/>
            <person name="de Bruijn I."/>
            <person name="Tripathy S."/>
            <person name="Jiang R."/>
            <person name="Young S.K."/>
            <person name="Zeng Q."/>
            <person name="Gargeya S."/>
            <person name="Fitzgerald M."/>
            <person name="Haas B."/>
            <person name="Abouelleil A."/>
            <person name="Alvarado L."/>
            <person name="Arachchi H.M."/>
            <person name="Berlin A."/>
            <person name="Chapman S.B."/>
            <person name="Goldberg J."/>
            <person name="Griggs A."/>
            <person name="Gujja S."/>
            <person name="Hansen M."/>
            <person name="Howarth C."/>
            <person name="Imamovic A."/>
            <person name="Larimer J."/>
            <person name="McCowen C."/>
            <person name="Montmayeur A."/>
            <person name="Murphy C."/>
            <person name="Neiman D."/>
            <person name="Pearson M."/>
            <person name="Priest M."/>
            <person name="Roberts A."/>
            <person name="Saif S."/>
            <person name="Shea T."/>
            <person name="Sisk P."/>
            <person name="Sykes S."/>
            <person name="Wortman J."/>
            <person name="Nusbaum C."/>
            <person name="Birren B."/>
        </authorList>
    </citation>
    <scope>NUCLEOTIDE SEQUENCE [LARGE SCALE GENOMIC DNA]</scope>
    <source>
        <strain evidence="1 2">VS20</strain>
    </source>
</reference>
<sequence>MLLDLFKARDDFRCQTMATSPVDVLLCARPGVAPAIPFLLLTARDTIEEIEATVATATATFPLVYAIQLFPATMPPRLHRQVQTLLMAPRPPAKLCIFPASSIDSAFRAILNIREKHQYAAAARARTFFDKLSDQQLSKEHERGILAANLHFLSDDDCDMLLDIFGSIANVMQASAKDLLRRTVLDKVSAELVADFFQPDR</sequence>
<dbReference type="Proteomes" id="UP000030762">
    <property type="component" value="Unassembled WGS sequence"/>
</dbReference>
<dbReference type="OMA" id="NIREKHQ"/>